<feature type="transmembrane region" description="Helical" evidence="2">
    <location>
        <begin position="415"/>
        <end position="433"/>
    </location>
</feature>
<feature type="transmembrane region" description="Helical" evidence="2">
    <location>
        <begin position="440"/>
        <end position="460"/>
    </location>
</feature>
<feature type="transmembrane region" description="Helical" evidence="2">
    <location>
        <begin position="382"/>
        <end position="400"/>
    </location>
</feature>
<proteinExistence type="predicted"/>
<keyword evidence="2" id="KW-0812">Transmembrane</keyword>
<evidence type="ECO:0000256" key="2">
    <source>
        <dbReference type="SAM" id="Phobius"/>
    </source>
</evidence>
<keyword evidence="2" id="KW-0472">Membrane</keyword>
<dbReference type="SUPFAM" id="SSF160964">
    <property type="entry name" value="MalF N-terminal region-like"/>
    <property type="match status" value="1"/>
</dbReference>
<dbReference type="EMBL" id="MN448274">
    <property type="protein sequence ID" value="QFG73906.1"/>
    <property type="molecule type" value="Genomic_DNA"/>
</dbReference>
<sequence length="491" mass="56121">MSLIIEEFKIFIIGAVFLGCFFALGTFYPEGGYSRVWEVLSAVIIAIMLRGNTSSKTFKSTVTLVMFIIFMVSSTSLTYATQYNQHNQYNNFDKIKQYQGNEKLSFAKTNNTYLVLANNDNSMIYILEQINITNSSIMIKDSNTTDEFYYSYDYKNRYDELKTQSNLNKSEKEELDRLEEFTFLSTLNQDEIINIIQRYIVYKYKLSNVPDFKSLDAIQSRRIKITSKLILNNIRNIKRNNDSSQSDDSNILIDSSQPNDSSQDDSNILIDSSQLNETKPYYDRPWITNQVFGDSQAYLTFFLGTLYHALKLEPSLISTTMNVISIYSFIGSFFGNTLPKIYNIDFKFQDNVEYYMGLACVLSAGVARFVRNKIYTSTSKGLNIMNILLMYNGGFIYRWATLMNGIKKNKLKFPQVLKCGLTGGILGLVNVYINSTPSKVLMGISRFSLATTLISTIGVTAATFDIMFPVAIIMMIIIVVYGIRYNRNTKK</sequence>
<name>A0A5J6VI90_9VIRU</name>
<keyword evidence="2" id="KW-1133">Transmembrane helix</keyword>
<feature type="transmembrane region" description="Helical" evidence="2">
    <location>
        <begin position="354"/>
        <end position="370"/>
    </location>
</feature>
<evidence type="ECO:0000313" key="3">
    <source>
        <dbReference type="EMBL" id="QFG73906.1"/>
    </source>
</evidence>
<protein>
    <submittedName>
        <fullName evidence="3">Uncharacterized protein</fullName>
    </submittedName>
</protein>
<feature type="compositionally biased region" description="Low complexity" evidence="1">
    <location>
        <begin position="242"/>
        <end position="267"/>
    </location>
</feature>
<feature type="region of interest" description="Disordered" evidence="1">
    <location>
        <begin position="241"/>
        <end position="267"/>
    </location>
</feature>
<feature type="transmembrane region" description="Helical" evidence="2">
    <location>
        <begin position="61"/>
        <end position="80"/>
    </location>
</feature>
<accession>A0A5J6VI90</accession>
<feature type="transmembrane region" description="Helical" evidence="2">
    <location>
        <begin position="33"/>
        <end position="49"/>
    </location>
</feature>
<evidence type="ECO:0000256" key="1">
    <source>
        <dbReference type="SAM" id="MobiDB-lite"/>
    </source>
</evidence>
<feature type="transmembrane region" description="Helical" evidence="2">
    <location>
        <begin position="466"/>
        <end position="483"/>
    </location>
</feature>
<feature type="transmembrane region" description="Helical" evidence="2">
    <location>
        <begin position="7"/>
        <end position="27"/>
    </location>
</feature>
<reference evidence="3" key="1">
    <citation type="journal article" date="2019" name="Philos. Trans. R. Soc. Lond., B, Biol. Sci.">
        <title>Targeted metagenomic recovery of four divergent viruses reveals shared and distinctive characteristics of giant viruses of marine eukaryotes.</title>
        <authorList>
            <person name="Needham D.M."/>
            <person name="Poirier C."/>
            <person name="Hehenberger E."/>
            <person name="Jimenez V."/>
            <person name="Swalwell J.E."/>
            <person name="Santoro A.E."/>
            <person name="Worden A.Z."/>
        </authorList>
    </citation>
    <scope>NUCLEOTIDE SEQUENCE</scope>
    <source>
        <strain evidence="3">OPacV-662</strain>
    </source>
</reference>
<organism evidence="3">
    <name type="scientific">Megaviridae environmental sample</name>
    <dbReference type="NCBI Taxonomy" id="1737588"/>
    <lineage>
        <taxon>Viruses</taxon>
        <taxon>Varidnaviria</taxon>
        <taxon>Bamfordvirae</taxon>
        <taxon>Nucleocytoviricota</taxon>
        <taxon>Megaviricetes</taxon>
        <taxon>Imitervirales</taxon>
        <taxon>Mimiviridae</taxon>
        <taxon>environmental samples</taxon>
    </lineage>
</organism>